<organism evidence="3 4">
    <name type="scientific">Tetranychus urticae</name>
    <name type="common">Two-spotted spider mite</name>
    <dbReference type="NCBI Taxonomy" id="32264"/>
    <lineage>
        <taxon>Eukaryota</taxon>
        <taxon>Metazoa</taxon>
        <taxon>Ecdysozoa</taxon>
        <taxon>Arthropoda</taxon>
        <taxon>Chelicerata</taxon>
        <taxon>Arachnida</taxon>
        <taxon>Acari</taxon>
        <taxon>Acariformes</taxon>
        <taxon>Trombidiformes</taxon>
        <taxon>Prostigmata</taxon>
        <taxon>Eleutherengona</taxon>
        <taxon>Raphignathae</taxon>
        <taxon>Tetranychoidea</taxon>
        <taxon>Tetranychidae</taxon>
        <taxon>Tetranychus</taxon>
    </lineage>
</organism>
<name>A0A158P4Z5_TETUR</name>
<keyword evidence="2" id="KW-0812">Transmembrane</keyword>
<keyword evidence="2" id="KW-0472">Membrane</keyword>
<dbReference type="EnsemblMetazoa" id="tetur09g07730.1">
    <property type="protein sequence ID" value="tetur09g07730.1"/>
    <property type="gene ID" value="tetur09g07730"/>
</dbReference>
<evidence type="ECO:0000256" key="1">
    <source>
        <dbReference type="SAM" id="MobiDB-lite"/>
    </source>
</evidence>
<protein>
    <recommendedName>
        <fullName evidence="5">Sema domain-containing protein</fullName>
    </recommendedName>
</protein>
<reference evidence="4" key="1">
    <citation type="submission" date="2011-08" db="EMBL/GenBank/DDBJ databases">
        <authorList>
            <person name="Rombauts S."/>
        </authorList>
    </citation>
    <scope>NUCLEOTIDE SEQUENCE</scope>
    <source>
        <strain evidence="4">London</strain>
    </source>
</reference>
<dbReference type="AlphaFoldDB" id="A0A158P4Z5"/>
<accession>A0A158P4Z5</accession>
<dbReference type="EMBL" id="CAEY01002028">
    <property type="status" value="NOT_ANNOTATED_CDS"/>
    <property type="molecule type" value="Genomic_DNA"/>
</dbReference>
<feature type="compositionally biased region" description="Polar residues" evidence="1">
    <location>
        <begin position="695"/>
        <end position="718"/>
    </location>
</feature>
<keyword evidence="2" id="KW-1133">Transmembrane helix</keyword>
<evidence type="ECO:0000256" key="2">
    <source>
        <dbReference type="SAM" id="Phobius"/>
    </source>
</evidence>
<feature type="transmembrane region" description="Helical" evidence="2">
    <location>
        <begin position="621"/>
        <end position="643"/>
    </location>
</feature>
<keyword evidence="4" id="KW-1185">Reference proteome</keyword>
<proteinExistence type="predicted"/>
<feature type="region of interest" description="Disordered" evidence="1">
    <location>
        <begin position="690"/>
        <end position="771"/>
    </location>
</feature>
<reference evidence="3" key="2">
    <citation type="submission" date="2016-04" db="UniProtKB">
        <authorList>
            <consortium name="EnsemblMetazoa"/>
        </authorList>
    </citation>
    <scope>IDENTIFICATION</scope>
</reference>
<evidence type="ECO:0008006" key="5">
    <source>
        <dbReference type="Google" id="ProtNLM"/>
    </source>
</evidence>
<evidence type="ECO:0000313" key="4">
    <source>
        <dbReference type="Proteomes" id="UP000015104"/>
    </source>
</evidence>
<evidence type="ECO:0000313" key="3">
    <source>
        <dbReference type="EnsemblMetazoa" id="tetur09g07730.1"/>
    </source>
</evidence>
<sequence length="771" mass="89114">MFIPNLITIMQLVLSIEYSYSFRRFTHTHMHHYKALDSVSSRSYYELTSYDIYVAGKTITVDIPRSVVNVSDIVNWKVVNLDKNKLVFVHKNKPQILIDQKTIKNMTYSGYALSDSIIVFSDNEALHVPTIFNPNLTEPFPKWNYIELLYFDDQSEEVSVLRSLPMLKDDWKYIKEWKMMDYIHFDDKLYLLIMRSIWNEKNKNVTKEISIIRLCLNKGTELISSAVEIRYKRPEFQTNQITGAIFICVTFYKPEKILLLITKQASNQTFIYTRYPIDHFVSLFDETGQGCASGANNYTLMRYHLRSEVRSCQKTTYKKCSSNKNTVPSVELNFDGIWPYHFFFNDGTTHHAQIEYATNHTLTINGSLTRFCHKKSGWDYHCFYINKKFTTFNSIHKVEAFCQGYPNFRFYLMFNSLRYNETRHCYQVNGSYLSCYTSAISEDDIQLHNYFNHRPFNVLRVTKNTNQIISTNLWKNFCFGYKSCIHCMMYGVSRNCIWYGSGCKQEIKNDTQTIDYCFKIARISPLIFNSSSPETLTIEFDRPLKLTDTQEYLDIKAGPHNDCTNIKPNPNGLIFNCSMRLSVSGKFKISVSLRNDRYADAITLSSLSTEKVDVVVPEVDYLPTIILLVLGLALTSLIVYVGFKKQQSKDQQKVSTRKVTKFSDSKEKQGFAEAMTAVTRVKSKIMKITKDSTIQKEPSSKLVKSQSSMPSVSKQLDVSKSKNSSPSLKSTKDQKSTKIAVKTMQSKSLPVVVKSKRKTKKSKSSVLKKPK</sequence>
<dbReference type="Proteomes" id="UP000015104">
    <property type="component" value="Unassembled WGS sequence"/>
</dbReference>
<feature type="compositionally biased region" description="Basic residues" evidence="1">
    <location>
        <begin position="754"/>
        <end position="771"/>
    </location>
</feature>